<protein>
    <submittedName>
        <fullName evidence="2">Mesenteric estrogen dependent adiposis</fullName>
    </submittedName>
</protein>
<dbReference type="GO" id="GO:0005737">
    <property type="term" value="C:cytoplasm"/>
    <property type="evidence" value="ECO:0007669"/>
    <property type="project" value="Ensembl"/>
</dbReference>
<name>A0A8D0HCY2_SPHPU</name>
<feature type="compositionally biased region" description="Basic and acidic residues" evidence="1">
    <location>
        <begin position="300"/>
        <end position="314"/>
    </location>
</feature>
<dbReference type="AlphaFoldDB" id="A0A8D0HCY2"/>
<dbReference type="PANTHER" id="PTHR33769">
    <property type="entry name" value="TESTIS-EXPRESSED PROTEIN 26 ISOFORM X3"/>
    <property type="match status" value="1"/>
</dbReference>
<dbReference type="OMA" id="MAVWSGS"/>
<gene>
    <name evidence="2" type="primary">MEDAG</name>
</gene>
<sequence>MESAMPVWSGAAECGSARPSLTSVSSGELRSLRTCNCELTLLPLRQLLLLQPDCFQLRGDTLTVLSPQRLQPGGGFTVFGDGTLHLDGQRRCRLAGYFKREVELTSHCDYKDYRETILSRPLVFFTNVRTKNNSSKEKTYALLVNTRHPKIRRQLEHGMNKIISSVFGESYKLRFDFQEVVKRFFPTGAHLVNGEDLSFSYEFKSDALFDFFYWFGISKNTVAMNGKVLNLSSTKPEKEEMITMFLNKMSEPYLRSSSFSDRKFSVVSRGSVDDVFNYHLTPRSSLSESPTVWTTTLQESEERPKKGIIKRKESTIFPEDL</sequence>
<dbReference type="Proteomes" id="UP000694392">
    <property type="component" value="Unplaced"/>
</dbReference>
<accession>A0A8D0HCY2</accession>
<dbReference type="GO" id="GO:0045600">
    <property type="term" value="P:positive regulation of fat cell differentiation"/>
    <property type="evidence" value="ECO:0007669"/>
    <property type="project" value="Ensembl"/>
</dbReference>
<dbReference type="PANTHER" id="PTHR33769:SF3">
    <property type="entry name" value="MESENTERIC ESTROGEN-DEPENDENT ADIPOGENESIS PROTEIN"/>
    <property type="match status" value="1"/>
</dbReference>
<feature type="region of interest" description="Disordered" evidence="1">
    <location>
        <begin position="297"/>
        <end position="321"/>
    </location>
</feature>
<organism evidence="2 3">
    <name type="scientific">Sphenodon punctatus</name>
    <name type="common">Tuatara</name>
    <name type="synonym">Hatteria punctata</name>
    <dbReference type="NCBI Taxonomy" id="8508"/>
    <lineage>
        <taxon>Eukaryota</taxon>
        <taxon>Metazoa</taxon>
        <taxon>Chordata</taxon>
        <taxon>Craniata</taxon>
        <taxon>Vertebrata</taxon>
        <taxon>Euteleostomi</taxon>
        <taxon>Lepidosauria</taxon>
        <taxon>Sphenodontia</taxon>
        <taxon>Sphenodontidae</taxon>
        <taxon>Sphenodon</taxon>
    </lineage>
</organism>
<evidence type="ECO:0000313" key="2">
    <source>
        <dbReference type="Ensembl" id="ENSSPUP00000017505.1"/>
    </source>
</evidence>
<proteinExistence type="predicted"/>
<dbReference type="GeneTree" id="ENSGT00390000018451"/>
<reference evidence="2" key="1">
    <citation type="submission" date="2025-08" db="UniProtKB">
        <authorList>
            <consortium name="Ensembl"/>
        </authorList>
    </citation>
    <scope>IDENTIFICATION</scope>
</reference>
<reference evidence="2" key="2">
    <citation type="submission" date="2025-09" db="UniProtKB">
        <authorList>
            <consortium name="Ensembl"/>
        </authorList>
    </citation>
    <scope>IDENTIFICATION</scope>
</reference>
<dbReference type="Ensembl" id="ENSSPUT00000018635.1">
    <property type="protein sequence ID" value="ENSSPUP00000017505.1"/>
    <property type="gene ID" value="ENSSPUG00000013525.1"/>
</dbReference>
<dbReference type="InterPro" id="IPR043460">
    <property type="entry name" value="MEDAG/TEX26"/>
</dbReference>
<feature type="region of interest" description="Disordered" evidence="1">
    <location>
        <begin position="1"/>
        <end position="23"/>
    </location>
</feature>
<evidence type="ECO:0000256" key="1">
    <source>
        <dbReference type="SAM" id="MobiDB-lite"/>
    </source>
</evidence>
<evidence type="ECO:0000313" key="3">
    <source>
        <dbReference type="Proteomes" id="UP000694392"/>
    </source>
</evidence>
<keyword evidence="3" id="KW-1185">Reference proteome</keyword>